<evidence type="ECO:0000256" key="2">
    <source>
        <dbReference type="ARBA" id="ARBA00022450"/>
    </source>
</evidence>
<dbReference type="InterPro" id="IPR025110">
    <property type="entry name" value="AMP-bd_C"/>
</dbReference>
<dbReference type="InterPro" id="IPR001242">
    <property type="entry name" value="Condensation_dom"/>
</dbReference>
<dbReference type="CDD" id="cd19534">
    <property type="entry name" value="E_NRPS"/>
    <property type="match status" value="1"/>
</dbReference>
<dbReference type="EMBL" id="JBHLTS010000019">
    <property type="protein sequence ID" value="MFC0514087.1"/>
    <property type="molecule type" value="Genomic_DNA"/>
</dbReference>
<accession>A0ABV6L3R0</accession>
<dbReference type="PROSITE" id="PS00012">
    <property type="entry name" value="PHOSPHOPANTETHEINE"/>
    <property type="match status" value="4"/>
</dbReference>
<dbReference type="Pfam" id="PF00668">
    <property type="entry name" value="Condensation"/>
    <property type="match status" value="5"/>
</dbReference>
<dbReference type="InterPro" id="IPR020845">
    <property type="entry name" value="AMP-binding_CS"/>
</dbReference>
<keyword evidence="8" id="KW-1185">Reference proteome</keyword>
<dbReference type="Pfam" id="PF00550">
    <property type="entry name" value="PP-binding"/>
    <property type="match status" value="4"/>
</dbReference>
<reference evidence="7 8" key="1">
    <citation type="submission" date="2024-09" db="EMBL/GenBank/DDBJ databases">
        <authorList>
            <person name="Sun Q."/>
            <person name="Mori K."/>
        </authorList>
    </citation>
    <scope>NUCLEOTIDE SEQUENCE [LARGE SCALE GENOMIC DNA]</scope>
    <source>
        <strain evidence="7 8">NCAIM B.02415</strain>
    </source>
</reference>
<dbReference type="InterPro" id="IPR044894">
    <property type="entry name" value="TubC_N_sf"/>
</dbReference>
<dbReference type="Gene3D" id="1.10.10.1830">
    <property type="entry name" value="Non-ribosomal peptide synthase, adenylation domain"/>
    <property type="match status" value="1"/>
</dbReference>
<dbReference type="Pfam" id="PF13193">
    <property type="entry name" value="AMP-binding_C"/>
    <property type="match status" value="4"/>
</dbReference>
<dbReference type="Gene3D" id="3.30.559.10">
    <property type="entry name" value="Chloramphenicol acetyltransferase-like domain"/>
    <property type="match status" value="5"/>
</dbReference>
<dbReference type="NCBIfam" id="NF003417">
    <property type="entry name" value="PRK04813.1"/>
    <property type="match status" value="4"/>
</dbReference>
<dbReference type="Gene3D" id="3.30.559.30">
    <property type="entry name" value="Nonribosomal peptide synthetase, condensation domain"/>
    <property type="match status" value="5"/>
</dbReference>
<dbReference type="SMART" id="SM00823">
    <property type="entry name" value="PKS_PP"/>
    <property type="match status" value="4"/>
</dbReference>
<proteinExistence type="predicted"/>
<dbReference type="PANTHER" id="PTHR45527">
    <property type="entry name" value="NONRIBOSOMAL PEPTIDE SYNTHETASE"/>
    <property type="match status" value="1"/>
</dbReference>
<feature type="domain" description="Carrier" evidence="6">
    <location>
        <begin position="4197"/>
        <end position="4271"/>
    </location>
</feature>
<evidence type="ECO:0000256" key="3">
    <source>
        <dbReference type="ARBA" id="ARBA00022553"/>
    </source>
</evidence>
<dbReference type="Pfam" id="PF00501">
    <property type="entry name" value="AMP-binding"/>
    <property type="match status" value="4"/>
</dbReference>
<dbReference type="SUPFAM" id="SSF47336">
    <property type="entry name" value="ACP-like"/>
    <property type="match status" value="4"/>
</dbReference>
<dbReference type="InterPro" id="IPR006162">
    <property type="entry name" value="Ppantetheine_attach_site"/>
</dbReference>
<sequence length="4755" mass="532863">MKELFTKAIDILYLAEQNDVKIILNGDRLQLQVPENVAVDPLLIDEIRENKEAIINFLKQDSWNAKTEGNDKIAPFDRDVVSEIPVSFSQERLWFIDRLQGSLQYHLSEVLLLKGHLDVDALENTFKTIVNRHEVLRTVIREKDGTAYQEIKAADGWHLGRDLSGGYVNGTEKLKERINSLIEKPFDLAADDMLRADVIGLEDGTHILVITMHHIAGDAWSMPILVQEIAALYQAYTKKEELELPALPLQFADFALWQRNALHEQQLENKLEYWKTKLADVEQLQLPADSIRSSSAVVNGSTLTFNIGNDLTSALHKLSQKNGATLYMTLLTAFKVLLYRYSGQEDLCVGTSIAGRPQQELEQLIGFFVNTLALRDQVNGEATFNQLLAQVKQTVLDAFTHQDVPFERVVEATVKEREAGVSPLFQVMLVLGNTPEVPAITLGDLELSGYGFEHKTVKFDLTFFVTETKHGLKWAVQYNTDLYNTARIRRMVKHFETLLISIVINPDVEISKLRLLSRKEELWLVKNERSHCAYIANETIIELFLAQALHNPDEQAVVFEGKALTYRELHVRSNQLAHHLQRYSVKAGVLVPVYMERGMDMIVAILGILKSGGAYVPIDTDFPADRVKHILDDTRAGVIVSSSKFADRAAAVTEFQKVLELDNMEWELSIEPESDPEIFPSSNHLAYVIYTSGSTGKPKGVLVEHDSLLDYIYGLNERTGISECETFGLMSTIATDLGNTVLFSSLAYGGTLHIFSKEKVSNVHQIHQYFGENRIDCIKIVPSHWKALSPETDAPLLPAKLLIFGGETLPKETVTRIARYSDCRVVNHYGPTETTIGKLLYEVSDQLIEGSRIPIGRPFSNTIVYVLGKEMERSPIGIPGELYIGGRGLAQGYHRLPKLTKEKFIADPYRREGSRIYRTGDRVVMRADGNIEYLGRMDDQVKIRGYRVEPGEAALVLEHSKYISHAAVLAFDDKLGNKQLVAYIVPSAKFDPVGLNLYLKEHLPDYMLPSHLIQLSAIPLTANGKIDRKALPHPEVQASGKEYAAPRNKVESMLSEIWQNILEVDEIGINDNFFELGGHSLLAVKLIAEVRKAFEQDLSIGEVFDYPTIGSLSSRLGRAEQNTSASIIAGLRPALIPLSYSQERLWFIDRMSGSVQYHVPAVFNLSGVLNIDALQNTFRTIVNRHEVLRTVIFERNGQGYQHVKPENTWALKQTDAKYYEEQHLSLEQYIRLQIAQPFDLSKDDMLRAELIRVGENESTLVLTMHHIASDGSSSAILAKEWLELYNAFSDNREPVLPVLAVQYPDYAIWQRTNLQGDLLASKLAYWQRKLAGVSTLQLPADRQRPAEQSTNGALYEFEISGGVTSGLHALSVQNGVSLYMTLLSAFNVLLYRYSGQEDLCVGSPIANRNQPEIAELIGFFVNTLTIRSHLGAEMSFTSLLAQVKQTMLEAYEHQDVPFEKVVEVVVKERDLSRSPLFQVMFVLQNTARIPELQLGGLRLKQIQDAHQTAKFDITLFIIESENGLRAGLEYNTDLYDESTISRMAGHYSQLLNAIVDAPNESVGRLNMIGGAESNQLETFNATKVDYAGNESVISLFEEQVTKNPDAIALVFENEELSYWVLNERSNQLARYLQKQGVSNETLVPVCIERGLGMIISILGILKAGGVYVPIDPDFPQERIDYMVADTGASILVSSRQSSKRILNSNALVIEIDGKQEQDIANESKANLGVNISAEQLIYILYTSGSTGKPKGVMMPERAMFNLLNWQETQFKNKNRRVLQFAAYTFDVSFQEIFSTLCFGNTICLIDGDSRRDMDALIDHIVKYELTHLFFPVVVLQNLAEQIISDRRISLLVEEIIVAGEQLKITDEVRTLIRNTGIKVINQYGPTEAHVVSSYTVDSSTIAVLPPIGAPVSNTQIYIRSASGELSPIGVPGEICIGGVQVARGYLNQPELTKEKFITDPYSEEPNARLYRTGDQGRWLADGNIEYLGRIDDQVKIRGYRIELGEIEQVLLHKENVRQAVVLAKADKQGTKRLTAYVVMDEAAYDKQELQNYLGERLPEYMVPRLWVNLQSLPLTPNGKTDKRALPEAEASHEESYTAPQTQTEKQLAKIWEELLGVEKVGKKDNFFELGGHSLLAMRVISQVRRELNKELKIRDLFVYPVIADLAKQLEDEGTETAGGTIKSISPRPEYIPLSYSQERLWFIDRLEGSVQYHIPAVLKLEGAVNIAALENALKAIVERHEVLRTVIREQEGLGYQYIKANNWTLKQSQSNDNKEELKEYVSKEVARPFDLSQDDMLRAELIATGEREFILLLVLHHIAADGWSMPVLVSEFSSFYSSFSKNEVPQLSTPEIQYADYAIWQREYLDADKLQSKLSYWEEKLSGTVTLELSTDHMRPALQSSKGSVYEFTINKEVAEKLQKLSLEHGATLYMTLLSIFKILLYRYSGQEDICVGTPVANRDREEIAELIGFFVNTLALRTNLNGEEAFTTLLSKVKQTTLEAYGHQEVPFEKVVEAVVKERDLSQSPLFQVMFVLQNTAVIPTLELGDIKITGERAGDQSSKYDLSYNAEETREGIRFVVEYNTDLYEAETIARMAGHYIELISSVTSAPKTIISKLKLLSEAEEQELSSFNETTVAYPKGENIISLFEAQVKVSPEATALVFEGETVSYQALNEQSNRIANYLQIQGIKSESLIAVCIERGTAMIAGILGILKAGAAYVPVDIDYPKERISYILEDTKAAIVLSSSTGKANLTDVNAQIIELDNNQEIANQSSENLNTTIKPNQLAYIMYTSGSAGKPKGVLVEHQSITNYTYGFVTYFGITASDKILQQSSISFDTMCEEVYPALISGAKVVIVKEGGKDVDNIKHLLATEAITILSATPTVIAYLNKEASDNNINTKSLRYIISGGELLQPSFIDHLYPTVTVVNSYGPTEGTVCASYYTINDIEKAALIGAPVSNTQIYVRSTSGELSPIGVPGEICIGGVQVARGYLNQPKLTKEKFITDPYSEEPNAKLYRTGDQGRWLADGNIEYLGRIDDQVKIRGYRIEPGEIEQVLLQHESVRQAVVLARSGKQGPKRLIAYVVMDENSYDKQELQNYLGERLPEYMVPRLWVNLQNLPLTPNGKIDKRALPEAEASHEESYAAPQTATEKQLAKIWEGLLGVEKVGTRDNFFELGGHSLLAMRVISQVRRELNKELKIRDLFVYPIIADLAKQLEDGETAAVGNTIKSITPRPEYIPLSYSQERLWFIDRLEGSVQYHIPAVLKLEGEVNKTALENALKAIVERHEVLRTVIREHDGQGYQYIKANNWGLKQSQSTSNAELKEFISEEIAKPFDMSQDDMLRGELIATGEKKFILLLVLHHIAADGWSMPVLVSEFSKLYNSFSKNEVSQLSSPEIQYADYAIWQREYLDVANLQSKLSYWEGKLSGTATLELPTDHTRPAVQSSKGAVYEFTINKEVAEKLQKLSLEQGVTLYMTLLSVFKVLLYRYSGQEDICVGTPVANREREEIAELIGFFVNTLALRTNLNGEEAFTELLSKVKQTTLEAYGHQEVPFEKVVEAVVKERDLSRSPLFQVMFVLQNTTVIPTLELGDIKITGERAGDQSSKYDLSYNAEETREGIRFVVEYNTDLYEAETIARMAGHYAELIASVTKEPTTQITKLRLLSKAEEQELNFFNETAAAYPGTENIISLFEARVQATPAATALVFEQEIVSYEELNTRSNRIANYLKAQRVSKETLVAVCIERGNAMIAGILGILKAGAAYVPVDIDYPKERISYILDDIKAAVVLSSSKGKVNLTDTNAQVIELDNNQEIANQSDDNLNITIDLNQLAYVIYTSGSTGKPKGVMVEHGNLINYLVNNKTQYIGGSSNKSGTFIHLSYTFDASITGLFMPLISGRSIVIAGTKYDNVFEDANLLKYAPYEFIKLTPAHIGLLQEATSGADRNMLTDRLVIGGEALRLNHFDGYNTGGCTTEIINEYGPTEATVGCSVYSFKLSDNLSGIPSGIPIGKPISNTTLYILNGQGDQQPVGVKGELYISGEGVARGYLNNTELTSEKFIADPFKTGGRLYRTGDSVRWLSDGNIEYLGRQDDQVKIRGYRIELGEIENVLLQNPDVIQAVVLARADKLGAKRLAVYVVMDEAAYDKQQLQQYLQERLPEYMVPRLWVRMENLPLTINGKIDRKALPEAEISELISKTQVSPRNQTEEQLAEIWQELLGMDQIGIYDNFFELGGDSILTIQVVSRARKYGIEIQPRDIFYHQVIARLAEAVQKNGINKIKTEQGILSGDAGLLPIQQWYLDRNETEVSHYNQAVLLSTDKNISAATLQMCFEALVSYHDVLRLQYTNINGRWEQHYSAPHVNVVTEDLTDIEQHDLSAQISSYTNTYQRSLSITGGRLINVVLMKMPEGETANRLSIVVHHLAVDGVSLRIILSDLNTLLDNIATGEELNLGTKGSSYRQWHQALTRYGESKRLLAQEKYWEQIINSYEPLPADTTFTGKAQMSDMANIRVKLNAGYTTQLLREVPKVYHTEINDLLLAALANTLCGWAGKQEVVIGLEGHGREPITDEVDISRTMGWFTSLYPVKLRAEADADKLIKEVKEDLRKVADKGLGFGVLKYINKVDALQGKDPWDIMFNYLGQFDQAINSGNWFNYAHEDSGESVNKTQSSPVKITINSYIIAGELIINWSFSNKHYIETTINDLSLKYITCLSQLIDHCLEQAKSKIIFTPADYGLGAEINYQELDRFLDDNDTDNIMSF</sequence>
<name>A0ABV6L3R0_9SPHI</name>
<dbReference type="InterPro" id="IPR010071">
    <property type="entry name" value="AA_adenyl_dom"/>
</dbReference>
<evidence type="ECO:0000256" key="1">
    <source>
        <dbReference type="ARBA" id="ARBA00001957"/>
    </source>
</evidence>
<organism evidence="7 8">
    <name type="scientific">Mucilaginibacter angelicae</name>
    <dbReference type="NCBI Taxonomy" id="869718"/>
    <lineage>
        <taxon>Bacteria</taxon>
        <taxon>Pseudomonadati</taxon>
        <taxon>Bacteroidota</taxon>
        <taxon>Sphingobacteriia</taxon>
        <taxon>Sphingobacteriales</taxon>
        <taxon>Sphingobacteriaceae</taxon>
        <taxon>Mucilaginibacter</taxon>
    </lineage>
</organism>
<dbReference type="InterPro" id="IPR036736">
    <property type="entry name" value="ACP-like_sf"/>
</dbReference>
<dbReference type="InterPro" id="IPR023213">
    <property type="entry name" value="CAT-like_dom_sf"/>
</dbReference>
<dbReference type="InterPro" id="IPR045851">
    <property type="entry name" value="AMP-bd_C_sf"/>
</dbReference>
<feature type="domain" description="Carrier" evidence="6">
    <location>
        <begin position="3143"/>
        <end position="3218"/>
    </location>
</feature>
<dbReference type="PANTHER" id="PTHR45527:SF1">
    <property type="entry name" value="FATTY ACID SYNTHASE"/>
    <property type="match status" value="1"/>
</dbReference>
<dbReference type="Proteomes" id="UP001589828">
    <property type="component" value="Unassembled WGS sequence"/>
</dbReference>
<dbReference type="Gene3D" id="2.30.38.10">
    <property type="entry name" value="Luciferase, Domain 3"/>
    <property type="match status" value="4"/>
</dbReference>
<dbReference type="InterPro" id="IPR000873">
    <property type="entry name" value="AMP-dep_synth/lig_dom"/>
</dbReference>
<keyword evidence="3" id="KW-0597">Phosphoprotein</keyword>
<dbReference type="Gene3D" id="3.30.300.30">
    <property type="match status" value="4"/>
</dbReference>
<evidence type="ECO:0000313" key="7">
    <source>
        <dbReference type="EMBL" id="MFC0514087.1"/>
    </source>
</evidence>
<dbReference type="PROSITE" id="PS50075">
    <property type="entry name" value="CARRIER"/>
    <property type="match status" value="4"/>
</dbReference>
<dbReference type="NCBIfam" id="NF004282">
    <property type="entry name" value="PRK05691.1"/>
    <property type="match status" value="3"/>
</dbReference>
<gene>
    <name evidence="7" type="ORF">ACFFGT_07755</name>
</gene>
<feature type="compositionally biased region" description="Basic and acidic residues" evidence="5">
    <location>
        <begin position="2079"/>
        <end position="2095"/>
    </location>
</feature>
<protein>
    <submittedName>
        <fullName evidence="7">Non-ribosomal peptide synthase/polyketide synthase</fullName>
    </submittedName>
</protein>
<feature type="region of interest" description="Disordered" evidence="5">
    <location>
        <begin position="2077"/>
        <end position="2102"/>
    </location>
</feature>
<keyword evidence="2" id="KW-0596">Phosphopantetheine</keyword>
<dbReference type="InterPro" id="IPR020806">
    <property type="entry name" value="PKS_PP-bd"/>
</dbReference>
<dbReference type="Gene3D" id="1.10.1200.10">
    <property type="entry name" value="ACP-like"/>
    <property type="match status" value="4"/>
</dbReference>
<dbReference type="SUPFAM" id="SSF56801">
    <property type="entry name" value="Acetyl-CoA synthetase-like"/>
    <property type="match status" value="4"/>
</dbReference>
<comment type="caution">
    <text evidence="7">The sequence shown here is derived from an EMBL/GenBank/DDBJ whole genome shotgun (WGS) entry which is preliminary data.</text>
</comment>
<feature type="domain" description="Carrier" evidence="6">
    <location>
        <begin position="1045"/>
        <end position="1120"/>
    </location>
</feature>
<keyword evidence="4" id="KW-0677">Repeat</keyword>
<dbReference type="NCBIfam" id="TIGR01733">
    <property type="entry name" value="AA-adenyl-dom"/>
    <property type="match status" value="4"/>
</dbReference>
<evidence type="ECO:0000256" key="5">
    <source>
        <dbReference type="SAM" id="MobiDB-lite"/>
    </source>
</evidence>
<dbReference type="CDD" id="cd19531">
    <property type="entry name" value="LCL_NRPS-like"/>
    <property type="match status" value="4"/>
</dbReference>
<dbReference type="NCBIfam" id="TIGR01720">
    <property type="entry name" value="NRPS-para261"/>
    <property type="match status" value="1"/>
</dbReference>
<comment type="cofactor">
    <cofactor evidence="1">
        <name>pantetheine 4'-phosphate</name>
        <dbReference type="ChEBI" id="CHEBI:47942"/>
    </cofactor>
</comment>
<dbReference type="SUPFAM" id="SSF52777">
    <property type="entry name" value="CoA-dependent acyltransferases"/>
    <property type="match status" value="10"/>
</dbReference>
<evidence type="ECO:0000313" key="8">
    <source>
        <dbReference type="Proteomes" id="UP001589828"/>
    </source>
</evidence>
<evidence type="ECO:0000256" key="4">
    <source>
        <dbReference type="ARBA" id="ARBA00022737"/>
    </source>
</evidence>
<dbReference type="PROSITE" id="PS00455">
    <property type="entry name" value="AMP_BINDING"/>
    <property type="match status" value="3"/>
</dbReference>
<dbReference type="InterPro" id="IPR009081">
    <property type="entry name" value="PP-bd_ACP"/>
</dbReference>
<dbReference type="Gene3D" id="3.40.50.980">
    <property type="match status" value="8"/>
</dbReference>
<feature type="domain" description="Carrier" evidence="6">
    <location>
        <begin position="2098"/>
        <end position="2173"/>
    </location>
</feature>
<evidence type="ECO:0000259" key="6">
    <source>
        <dbReference type="PROSITE" id="PS50075"/>
    </source>
</evidence>
<dbReference type="CDD" id="cd05930">
    <property type="entry name" value="A_NRPS"/>
    <property type="match status" value="4"/>
</dbReference>
<dbReference type="InterPro" id="IPR010060">
    <property type="entry name" value="NRPS_synth"/>
</dbReference>
<dbReference type="RefSeq" id="WP_377021941.1">
    <property type="nucleotide sequence ID" value="NZ_JBHLTS010000019.1"/>
</dbReference>